<organism evidence="1 2">
    <name type="scientific">Aspergillus pseudonomiae</name>
    <dbReference type="NCBI Taxonomy" id="1506151"/>
    <lineage>
        <taxon>Eukaryota</taxon>
        <taxon>Fungi</taxon>
        <taxon>Dikarya</taxon>
        <taxon>Ascomycota</taxon>
        <taxon>Pezizomycotina</taxon>
        <taxon>Eurotiomycetes</taxon>
        <taxon>Eurotiomycetidae</taxon>
        <taxon>Eurotiales</taxon>
        <taxon>Aspergillaceae</taxon>
        <taxon>Aspergillus</taxon>
        <taxon>Aspergillus subgen. Circumdati</taxon>
    </lineage>
</organism>
<name>A0A5N7D456_9EURO</name>
<evidence type="ECO:0000313" key="1">
    <source>
        <dbReference type="EMBL" id="KAE8400907.1"/>
    </source>
</evidence>
<protein>
    <recommendedName>
        <fullName evidence="3">Protein kinase domain-containing protein</fullName>
    </recommendedName>
</protein>
<dbReference type="InterPro" id="IPR011009">
    <property type="entry name" value="Kinase-like_dom_sf"/>
</dbReference>
<dbReference type="EMBL" id="ML736808">
    <property type="protein sequence ID" value="KAE8400907.1"/>
    <property type="molecule type" value="Genomic_DNA"/>
</dbReference>
<dbReference type="AlphaFoldDB" id="A0A5N7D456"/>
<keyword evidence="2" id="KW-1185">Reference proteome</keyword>
<sequence length="241" mass="28565">MNLPMLKLFPHDLIWFGSEWMGQIVNFRRPLCSWIIVEKLLENTECYMKKDFEISKFYSESCGIFVCEDTNTSIRAFMKIRMQTPYYEARDYHSHERAQQAVGKMCGRTESEAEALETLTMRTCPSTPTLIAWKHEIQCQDGWVPGSFVDYIVMERLKGITLSSEMIYRLTAERKQSLRLAFKEAYENCLKCGVVHLDKAARNLIWDEGNARCYLIDWETWRRQRQGEEWNDGQYRFWGLD</sequence>
<evidence type="ECO:0008006" key="3">
    <source>
        <dbReference type="Google" id="ProtNLM"/>
    </source>
</evidence>
<accession>A0A5N7D456</accession>
<dbReference type="GeneID" id="43667517"/>
<evidence type="ECO:0000313" key="2">
    <source>
        <dbReference type="Proteomes" id="UP000325579"/>
    </source>
</evidence>
<dbReference type="Proteomes" id="UP000325579">
    <property type="component" value="Unassembled WGS sequence"/>
</dbReference>
<dbReference type="SUPFAM" id="SSF56112">
    <property type="entry name" value="Protein kinase-like (PK-like)"/>
    <property type="match status" value="1"/>
</dbReference>
<dbReference type="RefSeq" id="XP_031938226.1">
    <property type="nucleotide sequence ID" value="XM_032082826.1"/>
</dbReference>
<gene>
    <name evidence="1" type="ORF">BDV37DRAFT_256345</name>
</gene>
<reference evidence="1 2" key="1">
    <citation type="submission" date="2019-04" db="EMBL/GenBank/DDBJ databases">
        <authorList>
            <consortium name="DOE Joint Genome Institute"/>
            <person name="Mondo S."/>
            <person name="Kjaerbolling I."/>
            <person name="Vesth T."/>
            <person name="Frisvad J.C."/>
            <person name="Nybo J.L."/>
            <person name="Theobald S."/>
            <person name="Kildgaard S."/>
            <person name="Isbrandt T."/>
            <person name="Kuo A."/>
            <person name="Sato A."/>
            <person name="Lyhne E.K."/>
            <person name="Kogle M.E."/>
            <person name="Wiebenga A."/>
            <person name="Kun R.S."/>
            <person name="Lubbers R.J."/>
            <person name="Makela M.R."/>
            <person name="Barry K."/>
            <person name="Chovatia M."/>
            <person name="Clum A."/>
            <person name="Daum C."/>
            <person name="Haridas S."/>
            <person name="He G."/>
            <person name="LaButti K."/>
            <person name="Lipzen A."/>
            <person name="Riley R."/>
            <person name="Salamov A."/>
            <person name="Simmons B.A."/>
            <person name="Magnuson J.K."/>
            <person name="Henrissat B."/>
            <person name="Mortensen U.H."/>
            <person name="Larsen T.O."/>
            <person name="Devries R.P."/>
            <person name="Grigoriev I.V."/>
            <person name="Machida M."/>
            <person name="Baker S.E."/>
            <person name="Andersen M.R."/>
            <person name="Cantor M.N."/>
            <person name="Hua S.X."/>
        </authorList>
    </citation>
    <scope>NUCLEOTIDE SEQUENCE [LARGE SCALE GENOMIC DNA]</scope>
    <source>
        <strain evidence="1 2">CBS 119388</strain>
    </source>
</reference>
<dbReference type="OrthoDB" id="5401170at2759"/>
<proteinExistence type="predicted"/>